<gene>
    <name evidence="1" type="ORF">UFOVP1196_6</name>
</gene>
<evidence type="ECO:0000313" key="1">
    <source>
        <dbReference type="EMBL" id="CAB4189656.1"/>
    </source>
</evidence>
<name>A0A6J5R4M9_9CAUD</name>
<organism evidence="1">
    <name type="scientific">uncultured Caudovirales phage</name>
    <dbReference type="NCBI Taxonomy" id="2100421"/>
    <lineage>
        <taxon>Viruses</taxon>
        <taxon>Duplodnaviria</taxon>
        <taxon>Heunggongvirae</taxon>
        <taxon>Uroviricota</taxon>
        <taxon>Caudoviricetes</taxon>
        <taxon>Peduoviridae</taxon>
        <taxon>Maltschvirus</taxon>
        <taxon>Maltschvirus maltsch</taxon>
    </lineage>
</organism>
<reference evidence="1" key="1">
    <citation type="submission" date="2020-05" db="EMBL/GenBank/DDBJ databases">
        <authorList>
            <person name="Chiriac C."/>
            <person name="Salcher M."/>
            <person name="Ghai R."/>
            <person name="Kavagutti S V."/>
        </authorList>
    </citation>
    <scope>NUCLEOTIDE SEQUENCE</scope>
</reference>
<dbReference type="EMBL" id="LR797148">
    <property type="protein sequence ID" value="CAB4189656.1"/>
    <property type="molecule type" value="Genomic_DNA"/>
</dbReference>
<sequence length="61" mass="7023">MEFQFKITFKSGTKTVAEIEGRENNPLVKDMTIREVTEGVLQTEQFLEQLTGLRVHIEQIA</sequence>
<proteinExistence type="predicted"/>
<accession>A0A6J5R4M9</accession>
<protein>
    <submittedName>
        <fullName evidence="1">Uncharacterized protein</fullName>
    </submittedName>
</protein>